<protein>
    <submittedName>
        <fullName evidence="3">Uncharacterized protein</fullName>
    </submittedName>
</protein>
<reference evidence="3" key="1">
    <citation type="submission" date="2021-01" db="EMBL/GenBank/DDBJ databases">
        <authorList>
            <person name="Corre E."/>
            <person name="Pelletier E."/>
            <person name="Niang G."/>
            <person name="Scheremetjew M."/>
            <person name="Finn R."/>
            <person name="Kale V."/>
            <person name="Holt S."/>
            <person name="Cochrane G."/>
            <person name="Meng A."/>
            <person name="Brown T."/>
            <person name="Cohen L."/>
        </authorList>
    </citation>
    <scope>NUCLEOTIDE SEQUENCE</scope>
</reference>
<feature type="chain" id="PRO_5031152986" evidence="2">
    <location>
        <begin position="18"/>
        <end position="461"/>
    </location>
</feature>
<keyword evidence="2" id="KW-0732">Signal</keyword>
<evidence type="ECO:0000313" key="3">
    <source>
        <dbReference type="EMBL" id="CAD8854264.1"/>
    </source>
</evidence>
<dbReference type="EMBL" id="HBFQ01040352">
    <property type="protein sequence ID" value="CAD8854264.1"/>
    <property type="molecule type" value="Transcribed_RNA"/>
</dbReference>
<feature type="signal peptide" evidence="2">
    <location>
        <begin position="1"/>
        <end position="17"/>
    </location>
</feature>
<feature type="region of interest" description="Disordered" evidence="1">
    <location>
        <begin position="110"/>
        <end position="129"/>
    </location>
</feature>
<accession>A0A7S1AHD0</accession>
<evidence type="ECO:0000256" key="2">
    <source>
        <dbReference type="SAM" id="SignalP"/>
    </source>
</evidence>
<gene>
    <name evidence="3" type="ORF">NSCI0253_LOCUS28615</name>
</gene>
<name>A0A7S1AHD0_NOCSC</name>
<proteinExistence type="predicted"/>
<evidence type="ECO:0000256" key="1">
    <source>
        <dbReference type="SAM" id="MobiDB-lite"/>
    </source>
</evidence>
<dbReference type="AlphaFoldDB" id="A0A7S1AHD0"/>
<feature type="compositionally biased region" description="Polar residues" evidence="1">
    <location>
        <begin position="112"/>
        <end position="129"/>
    </location>
</feature>
<organism evidence="3">
    <name type="scientific">Noctiluca scintillans</name>
    <name type="common">Sea sparkle</name>
    <name type="synonym">Red tide dinoflagellate</name>
    <dbReference type="NCBI Taxonomy" id="2966"/>
    <lineage>
        <taxon>Eukaryota</taxon>
        <taxon>Sar</taxon>
        <taxon>Alveolata</taxon>
        <taxon>Dinophyceae</taxon>
        <taxon>Noctilucales</taxon>
        <taxon>Noctilucaceae</taxon>
        <taxon>Noctiluca</taxon>
    </lineage>
</organism>
<sequence>MVLWAALIVVPVGALRGEHIPPVRDSALLQSGLLHQSAPHGEERPLWNSREGLGLSPVVSRAQFHPDTLGALGSDAVGVRATTLQASEPRWALGREAQLGAPSLFPPMLQDPGSSFLQDAGSSTGSSNLQWAPGSAVQFAVTRQPMEPNAIFGQQPLVDQLLETAPNKWSALGHSSPAWPGPSASSLSVLPNSGSLLPVSEGEFAQLKEQLSLWRSATPLEEHDKMALALLALSSQKDENGHVSFLDEPIAKVIGRVPLLSAKFGLFFVALLAMLAVGRYCVQFGRNKAPDASMRVKHAAGCCRRAKRCLGFDGCILQFTEMQLHMPGLADESLFMTLQVGDGQAVATRPVEPAGPVRFDGFFSVRLRPSDGDCVFSIINREALRNGTIARIEVPAGEVLRLAHRAHGQYCRFHVTCLRTRTTQSAAYLAMRVADVTTLTGNDSTRAHASLDPNDIAYRCA</sequence>